<dbReference type="PROSITE" id="PS50932">
    <property type="entry name" value="HTH_LACI_2"/>
    <property type="match status" value="1"/>
</dbReference>
<feature type="domain" description="HTH lacI-type" evidence="4">
    <location>
        <begin position="65"/>
        <end position="119"/>
    </location>
</feature>
<dbReference type="PANTHER" id="PTHR30146:SF109">
    <property type="entry name" value="HTH-TYPE TRANSCRIPTIONAL REGULATOR GALS"/>
    <property type="match status" value="1"/>
</dbReference>
<dbReference type="PANTHER" id="PTHR30146">
    <property type="entry name" value="LACI-RELATED TRANSCRIPTIONAL REPRESSOR"/>
    <property type="match status" value="1"/>
</dbReference>
<dbReference type="CDD" id="cd06267">
    <property type="entry name" value="PBP1_LacI_sugar_binding-like"/>
    <property type="match status" value="1"/>
</dbReference>
<evidence type="ECO:0000256" key="3">
    <source>
        <dbReference type="ARBA" id="ARBA00023163"/>
    </source>
</evidence>
<dbReference type="Gene3D" id="1.10.260.40">
    <property type="entry name" value="lambda repressor-like DNA-binding domains"/>
    <property type="match status" value="1"/>
</dbReference>
<dbReference type="Gene3D" id="3.40.50.2300">
    <property type="match status" value="2"/>
</dbReference>
<evidence type="ECO:0000256" key="1">
    <source>
        <dbReference type="ARBA" id="ARBA00023015"/>
    </source>
</evidence>
<dbReference type="SUPFAM" id="SSF53822">
    <property type="entry name" value="Periplasmic binding protein-like I"/>
    <property type="match status" value="1"/>
</dbReference>
<dbReference type="CDD" id="cd01392">
    <property type="entry name" value="HTH_LacI"/>
    <property type="match status" value="1"/>
</dbReference>
<evidence type="ECO:0000313" key="5">
    <source>
        <dbReference type="EMBL" id="MPM04094.1"/>
    </source>
</evidence>
<dbReference type="Pfam" id="PF00356">
    <property type="entry name" value="LacI"/>
    <property type="match status" value="1"/>
</dbReference>
<accession>A0A644WP86</accession>
<dbReference type="InterPro" id="IPR000843">
    <property type="entry name" value="HTH_LacI"/>
</dbReference>
<dbReference type="InterPro" id="IPR028082">
    <property type="entry name" value="Peripla_BP_I"/>
</dbReference>
<keyword evidence="1" id="KW-0805">Transcription regulation</keyword>
<keyword evidence="2" id="KW-0238">DNA-binding</keyword>
<proteinExistence type="predicted"/>
<comment type="caution">
    <text evidence="5">The sequence shown here is derived from an EMBL/GenBank/DDBJ whole genome shotgun (WGS) entry which is preliminary data.</text>
</comment>
<reference evidence="5" key="1">
    <citation type="submission" date="2019-08" db="EMBL/GenBank/DDBJ databases">
        <authorList>
            <person name="Kucharzyk K."/>
            <person name="Murdoch R.W."/>
            <person name="Higgins S."/>
            <person name="Loffler F."/>
        </authorList>
    </citation>
    <scope>NUCLEOTIDE SEQUENCE</scope>
</reference>
<evidence type="ECO:0000256" key="2">
    <source>
        <dbReference type="ARBA" id="ARBA00023125"/>
    </source>
</evidence>
<evidence type="ECO:0000259" key="4">
    <source>
        <dbReference type="PROSITE" id="PS50932"/>
    </source>
</evidence>
<sequence length="399" mass="44095">MARSGGNPPLRIRVLSGFLFGEPTVKTGGNDATINHIVKAFSTALSSPNAVGSGCRPKTRITIMTKMHDIAEKTGLNISTVSRALRDASDISPETISLVKKTAMQMGYRLRTGGKSSTTVGLIVPEVGSHYYSEMVETVERELKKRGYSMIVCIGGFDVSGILTAFDQILHHDICGLIVNDCFRLDAEDDIQKHDRIAHSVVPLVLISENKVLLPVDTISIANEMAMRQILEHLVELGHTEIGYIGEYASDVRYQSYLKYLKEKNLPIRESHVKRGKERFELGGYLRAKELIRETEEPRVTAVVACYDQVALGALNAFSEAGIRVPEDLSVTGFDNIILNDYLPIQLTSISNPTEQLSSLAVKLLMDNLHERENHVVQNVSLQPRLVIRSSTAAPRSHM</sequence>
<dbReference type="SMART" id="SM00354">
    <property type="entry name" value="HTH_LACI"/>
    <property type="match status" value="1"/>
</dbReference>
<keyword evidence="3" id="KW-0804">Transcription</keyword>
<dbReference type="GO" id="GO:0003700">
    <property type="term" value="F:DNA-binding transcription factor activity"/>
    <property type="evidence" value="ECO:0007669"/>
    <property type="project" value="TreeGrafter"/>
</dbReference>
<dbReference type="InterPro" id="IPR010982">
    <property type="entry name" value="Lambda_DNA-bd_dom_sf"/>
</dbReference>
<organism evidence="5">
    <name type="scientific">bioreactor metagenome</name>
    <dbReference type="NCBI Taxonomy" id="1076179"/>
    <lineage>
        <taxon>unclassified sequences</taxon>
        <taxon>metagenomes</taxon>
        <taxon>ecological metagenomes</taxon>
    </lineage>
</organism>
<protein>
    <submittedName>
        <fullName evidence="5">HTH-type transcriptional regulator DegA</fullName>
    </submittedName>
</protein>
<dbReference type="AlphaFoldDB" id="A0A644WP86"/>
<dbReference type="Pfam" id="PF13377">
    <property type="entry name" value="Peripla_BP_3"/>
    <property type="match status" value="1"/>
</dbReference>
<dbReference type="SUPFAM" id="SSF47413">
    <property type="entry name" value="lambda repressor-like DNA-binding domains"/>
    <property type="match status" value="1"/>
</dbReference>
<dbReference type="EMBL" id="VSSQ01001008">
    <property type="protein sequence ID" value="MPM04094.1"/>
    <property type="molecule type" value="Genomic_DNA"/>
</dbReference>
<name>A0A644WP86_9ZZZZ</name>
<dbReference type="InterPro" id="IPR046335">
    <property type="entry name" value="LacI/GalR-like_sensor"/>
</dbReference>
<dbReference type="GO" id="GO:0000976">
    <property type="term" value="F:transcription cis-regulatory region binding"/>
    <property type="evidence" value="ECO:0007669"/>
    <property type="project" value="TreeGrafter"/>
</dbReference>
<gene>
    <name evidence="5" type="primary">degA_7</name>
    <name evidence="5" type="ORF">SDC9_50364</name>
</gene>